<dbReference type="InterPro" id="IPR036390">
    <property type="entry name" value="WH_DNA-bd_sf"/>
</dbReference>
<keyword evidence="3" id="KW-0238">DNA-binding</keyword>
<comment type="similarity">
    <text evidence="1">Belongs to the LysR transcriptional regulatory family.</text>
</comment>
<evidence type="ECO:0000256" key="4">
    <source>
        <dbReference type="ARBA" id="ARBA00023163"/>
    </source>
</evidence>
<keyword evidence="4" id="KW-0804">Transcription</keyword>
<dbReference type="PRINTS" id="PR00039">
    <property type="entry name" value="HTHLYSR"/>
</dbReference>
<gene>
    <name evidence="6" type="ORF">ACFFP1_21100</name>
</gene>
<keyword evidence="7" id="KW-1185">Reference proteome</keyword>
<protein>
    <submittedName>
        <fullName evidence="6">LysR substrate-binding domain-containing protein</fullName>
    </submittedName>
</protein>
<dbReference type="EMBL" id="JBHMBC010000039">
    <property type="protein sequence ID" value="MFB9821976.1"/>
    <property type="molecule type" value="Genomic_DNA"/>
</dbReference>
<evidence type="ECO:0000259" key="5">
    <source>
        <dbReference type="PROSITE" id="PS50931"/>
    </source>
</evidence>
<evidence type="ECO:0000313" key="7">
    <source>
        <dbReference type="Proteomes" id="UP001589702"/>
    </source>
</evidence>
<feature type="domain" description="HTH lysR-type" evidence="5">
    <location>
        <begin position="1"/>
        <end position="58"/>
    </location>
</feature>
<evidence type="ECO:0000256" key="3">
    <source>
        <dbReference type="ARBA" id="ARBA00023125"/>
    </source>
</evidence>
<dbReference type="InterPro" id="IPR036388">
    <property type="entry name" value="WH-like_DNA-bd_sf"/>
</dbReference>
<accession>A0ABV5Y5M5</accession>
<dbReference type="RefSeq" id="WP_234750309.1">
    <property type="nucleotide sequence ID" value="NZ_BAAAWN010000001.1"/>
</dbReference>
<dbReference type="SUPFAM" id="SSF53850">
    <property type="entry name" value="Periplasmic binding protein-like II"/>
    <property type="match status" value="1"/>
</dbReference>
<dbReference type="PANTHER" id="PTHR30346:SF0">
    <property type="entry name" value="HCA OPERON TRANSCRIPTIONAL ACTIVATOR HCAR"/>
    <property type="match status" value="1"/>
</dbReference>
<sequence>MELRQLRYFVAVAEHLHFGRAAKALNMAQPPLSQQIMRLERALGVQLFERSSRQVELTESGRILLEVSRDVIGQTDHLQHVAEALRLGEAGRVRIGFVASVMNWGLGSRLKAFRARYPNAQVTATQMPVADQVAALQSADIDVGFTMARLNYDDLQVLDIAEVPLKAVLPSDHPLAGSGRVRLSDLASETVISFHRAPDSHVEDFISMACHQAGFIPRLTFVGAQSHTIIHMVGAGFGVSVLPECDEVMGARGVVFAEIEPPVPTIRFSVVRPRRRVAPLVNRLITLVTDPDFESL</sequence>
<evidence type="ECO:0000256" key="2">
    <source>
        <dbReference type="ARBA" id="ARBA00023015"/>
    </source>
</evidence>
<dbReference type="Pfam" id="PF03466">
    <property type="entry name" value="LysR_substrate"/>
    <property type="match status" value="1"/>
</dbReference>
<name>A0ABV5Y5M5_ARTRM</name>
<dbReference type="Gene3D" id="1.10.10.10">
    <property type="entry name" value="Winged helix-like DNA-binding domain superfamily/Winged helix DNA-binding domain"/>
    <property type="match status" value="1"/>
</dbReference>
<comment type="caution">
    <text evidence="6">The sequence shown here is derived from an EMBL/GenBank/DDBJ whole genome shotgun (WGS) entry which is preliminary data.</text>
</comment>
<dbReference type="PANTHER" id="PTHR30346">
    <property type="entry name" value="TRANSCRIPTIONAL DUAL REGULATOR HCAR-RELATED"/>
    <property type="match status" value="1"/>
</dbReference>
<dbReference type="Gene3D" id="3.40.190.10">
    <property type="entry name" value="Periplasmic binding protein-like II"/>
    <property type="match status" value="2"/>
</dbReference>
<dbReference type="SUPFAM" id="SSF46785">
    <property type="entry name" value="Winged helix' DNA-binding domain"/>
    <property type="match status" value="1"/>
</dbReference>
<reference evidence="6 7" key="1">
    <citation type="submission" date="2024-09" db="EMBL/GenBank/DDBJ databases">
        <authorList>
            <person name="Sun Q."/>
            <person name="Mori K."/>
        </authorList>
    </citation>
    <scope>NUCLEOTIDE SEQUENCE [LARGE SCALE GENOMIC DNA]</scope>
    <source>
        <strain evidence="6 7">JCM 1334</strain>
    </source>
</reference>
<dbReference type="CDD" id="cd08414">
    <property type="entry name" value="PBP2_LTTR_aromatics_like"/>
    <property type="match status" value="1"/>
</dbReference>
<dbReference type="Proteomes" id="UP001589702">
    <property type="component" value="Unassembled WGS sequence"/>
</dbReference>
<keyword evidence="2" id="KW-0805">Transcription regulation</keyword>
<organism evidence="6 7">
    <name type="scientific">Arthrobacter ramosus</name>
    <dbReference type="NCBI Taxonomy" id="1672"/>
    <lineage>
        <taxon>Bacteria</taxon>
        <taxon>Bacillati</taxon>
        <taxon>Actinomycetota</taxon>
        <taxon>Actinomycetes</taxon>
        <taxon>Micrococcales</taxon>
        <taxon>Micrococcaceae</taxon>
        <taxon>Arthrobacter</taxon>
    </lineage>
</organism>
<dbReference type="InterPro" id="IPR000847">
    <property type="entry name" value="LysR_HTH_N"/>
</dbReference>
<dbReference type="Pfam" id="PF00126">
    <property type="entry name" value="HTH_1"/>
    <property type="match status" value="1"/>
</dbReference>
<evidence type="ECO:0000313" key="6">
    <source>
        <dbReference type="EMBL" id="MFB9821976.1"/>
    </source>
</evidence>
<evidence type="ECO:0000256" key="1">
    <source>
        <dbReference type="ARBA" id="ARBA00009437"/>
    </source>
</evidence>
<dbReference type="InterPro" id="IPR005119">
    <property type="entry name" value="LysR_subst-bd"/>
</dbReference>
<dbReference type="PROSITE" id="PS50931">
    <property type="entry name" value="HTH_LYSR"/>
    <property type="match status" value="1"/>
</dbReference>
<proteinExistence type="inferred from homology"/>